<organism evidence="3 4">
    <name type="scientific">Clonostachys chloroleuca</name>
    <dbReference type="NCBI Taxonomy" id="1926264"/>
    <lineage>
        <taxon>Eukaryota</taxon>
        <taxon>Fungi</taxon>
        <taxon>Dikarya</taxon>
        <taxon>Ascomycota</taxon>
        <taxon>Pezizomycotina</taxon>
        <taxon>Sordariomycetes</taxon>
        <taxon>Hypocreomycetidae</taxon>
        <taxon>Hypocreales</taxon>
        <taxon>Bionectriaceae</taxon>
        <taxon>Clonostachys</taxon>
    </lineage>
</organism>
<sequence length="383" mass="42923">MQPSATEPPPGLEQEGEVSSRSLSSSSLPSPFDSPTDESFILEGYDSQTAAQLVWQAQPKTDLDLQPFCLPFHDAYPYLAKLPRFNEEIHALPPSQGAPSGFHHTPSHQLQPGGVYQPSSQYFVEQPQSMIPLPNPAIPPPINVPSVGSDLVYQKNLTAPWCNTFQNAMTSSKAGSATNSTNGSHPVQRGRRESKKEQNPTAAKKFLCTFCCDSFKHKGSWSRHEVSRHLDLGGWKCTPFGPLTVSTADGTLACSYCGLGNPTVAHLKEHENPECNRKRVFHRKDNLTYHLKRTHKAKPTPPWTRTWVVELPKITSRCGFCGVRLESWDEREEHLGEHFSQGKTMRDWRGDHCFAPWIAAQVRKAIPPYMIADYRSRKQKPLK</sequence>
<proteinExistence type="predicted"/>
<dbReference type="InterPro" id="IPR013087">
    <property type="entry name" value="Znf_C2H2_type"/>
</dbReference>
<accession>A0AA35LQD3</accession>
<dbReference type="AlphaFoldDB" id="A0AA35LQD3"/>
<reference evidence="3" key="1">
    <citation type="submission" date="2023-01" db="EMBL/GenBank/DDBJ databases">
        <authorList>
            <person name="Piombo E."/>
        </authorList>
    </citation>
    <scope>NUCLEOTIDE SEQUENCE</scope>
</reference>
<evidence type="ECO:0000259" key="2">
    <source>
        <dbReference type="PROSITE" id="PS00028"/>
    </source>
</evidence>
<dbReference type="SMART" id="SM00355">
    <property type="entry name" value="ZnF_C2H2"/>
    <property type="match status" value="3"/>
</dbReference>
<comment type="caution">
    <text evidence="3">The sequence shown here is derived from an EMBL/GenBank/DDBJ whole genome shotgun (WGS) entry which is preliminary data.</text>
</comment>
<keyword evidence="4" id="KW-1185">Reference proteome</keyword>
<evidence type="ECO:0000313" key="4">
    <source>
        <dbReference type="Proteomes" id="UP001160390"/>
    </source>
</evidence>
<dbReference type="PROSITE" id="PS00028">
    <property type="entry name" value="ZINC_FINGER_C2H2_1"/>
    <property type="match status" value="1"/>
</dbReference>
<feature type="region of interest" description="Disordered" evidence="1">
    <location>
        <begin position="172"/>
        <end position="200"/>
    </location>
</feature>
<name>A0AA35LQD3_9HYPO</name>
<gene>
    <name evidence="3" type="ORF">CCHLO57077_00011478</name>
</gene>
<feature type="region of interest" description="Disordered" evidence="1">
    <location>
        <begin position="93"/>
        <end position="115"/>
    </location>
</feature>
<dbReference type="Proteomes" id="UP001160390">
    <property type="component" value="Unassembled WGS sequence"/>
</dbReference>
<evidence type="ECO:0000313" key="3">
    <source>
        <dbReference type="EMBL" id="CAI6014456.1"/>
    </source>
</evidence>
<dbReference type="Gene3D" id="3.30.160.60">
    <property type="entry name" value="Classic Zinc Finger"/>
    <property type="match status" value="1"/>
</dbReference>
<feature type="compositionally biased region" description="Pro residues" evidence="1">
    <location>
        <begin position="1"/>
        <end position="11"/>
    </location>
</feature>
<feature type="domain" description="C2H2-type" evidence="2">
    <location>
        <begin position="208"/>
        <end position="229"/>
    </location>
</feature>
<feature type="compositionally biased region" description="Polar residues" evidence="1">
    <location>
        <begin position="172"/>
        <end position="185"/>
    </location>
</feature>
<evidence type="ECO:0000256" key="1">
    <source>
        <dbReference type="SAM" id="MobiDB-lite"/>
    </source>
</evidence>
<protein>
    <recommendedName>
        <fullName evidence="2">C2H2-type domain-containing protein</fullName>
    </recommendedName>
</protein>
<feature type="region of interest" description="Disordered" evidence="1">
    <location>
        <begin position="1"/>
        <end position="43"/>
    </location>
</feature>
<dbReference type="EMBL" id="CABFNP030000426">
    <property type="protein sequence ID" value="CAI6014456.1"/>
    <property type="molecule type" value="Genomic_DNA"/>
</dbReference>
<feature type="compositionally biased region" description="Low complexity" evidence="1">
    <location>
        <begin position="19"/>
        <end position="31"/>
    </location>
</feature>